<dbReference type="RefSeq" id="WP_173792759.1">
    <property type="nucleotide sequence ID" value="NZ_JAAIOC010000001.1"/>
</dbReference>
<dbReference type="AlphaFoldDB" id="A0AAP7ASM9"/>
<evidence type="ECO:0000313" key="2">
    <source>
        <dbReference type="EMBL" id="NSE56666.1"/>
    </source>
</evidence>
<feature type="domain" description="Siphovirus-type tail component RIFT-related" evidence="1">
    <location>
        <begin position="54"/>
        <end position="140"/>
    </location>
</feature>
<dbReference type="Proteomes" id="UP000724058">
    <property type="component" value="Unassembled WGS sequence"/>
</dbReference>
<gene>
    <name evidence="2" type="ORF">G4332_00750</name>
</gene>
<name>A0AAP7ASM9_9FIRM</name>
<dbReference type="Gene3D" id="2.40.30.200">
    <property type="match status" value="1"/>
</dbReference>
<dbReference type="Pfam" id="PF05709">
    <property type="entry name" value="Sipho_tail"/>
    <property type="match status" value="1"/>
</dbReference>
<reference evidence="2" key="1">
    <citation type="journal article" date="2020" name="Cell Host Microbe">
        <title>Functional and Genomic Variation between Human-Derived Isolates of Lachnospiraceae Reveals Inter- and Intra-Species Diversity.</title>
        <authorList>
            <person name="Sorbara M.T."/>
            <person name="Littmann E.R."/>
            <person name="Fontana E."/>
            <person name="Moody T.U."/>
            <person name="Kohout C.E."/>
            <person name="Gjonbalaj M."/>
            <person name="Eaton V."/>
            <person name="Seok R."/>
            <person name="Leiner I.M."/>
            <person name="Pamer E.G."/>
        </authorList>
    </citation>
    <scope>NUCLEOTIDE SEQUENCE</scope>
    <source>
        <strain evidence="2">MSK.10.16</strain>
    </source>
</reference>
<evidence type="ECO:0000259" key="1">
    <source>
        <dbReference type="Pfam" id="PF05709"/>
    </source>
</evidence>
<comment type="caution">
    <text evidence="2">The sequence shown here is derived from an EMBL/GenBank/DDBJ whole genome shotgun (WGS) entry which is preliminary data.</text>
</comment>
<sequence length="524" mass="59662">MYKFVDTTERQEEQILPSEALNFNGVYFENVIPGYRTLYVSGREMIETEITDLDTEIMDGSRYRRKRYKPRTITVGYQLIAKSNAEFRNAYNKLNSLLDVAEAKLIFLDEPDKYYVGTKVNAGDVPHGRNAITAEIEFYCSDPFKYSVEEYEVAPTADDGTTFVVDYKGTYKAHPTFEAAMENGENGFVGFVDQDKHILQFGNIEEEDGETYKENETLATLQDFFNAPDDTSGTDFMHPFYGAKGSLGTSTWFNTKFLSLKSAGQQVGRANGGLRTIILPADSTGDQEGCQNFYSYFHILFYAGLMGQTGEMCINYLTADDKLIAGVNWYKSDMSGNTGHYDLVCYNPNKKSTDQQAGRVLKTYTYMTSHLRKQNPWYWNWGHCDLRKEGSKLTFFYNGSYPSFNIPEIADMKCAKIQIAIKQRGTRSGNKYLTYNGINAFYFQKLHVEKWRDVPNKFAQDCSLIANCSDGSIRMNGLPKPDLGALGNDWETFCLKPGVNQVQCLCSSWAKKPTFKMKYREVFL</sequence>
<reference evidence="2" key="2">
    <citation type="submission" date="2020-02" db="EMBL/GenBank/DDBJ databases">
        <authorList>
            <person name="Littmann E."/>
            <person name="Sorbara M."/>
        </authorList>
    </citation>
    <scope>NUCLEOTIDE SEQUENCE</scope>
    <source>
        <strain evidence="2">MSK.10.16</strain>
    </source>
</reference>
<evidence type="ECO:0000313" key="3">
    <source>
        <dbReference type="Proteomes" id="UP000724058"/>
    </source>
</evidence>
<proteinExistence type="predicted"/>
<dbReference type="InterPro" id="IPR006520">
    <property type="entry name" value="Dit_BPSPP_N"/>
</dbReference>
<organism evidence="2 3">
    <name type="scientific">Dorea longicatena</name>
    <dbReference type="NCBI Taxonomy" id="88431"/>
    <lineage>
        <taxon>Bacteria</taxon>
        <taxon>Bacillati</taxon>
        <taxon>Bacillota</taxon>
        <taxon>Clostridia</taxon>
        <taxon>Lachnospirales</taxon>
        <taxon>Lachnospiraceae</taxon>
        <taxon>Dorea</taxon>
    </lineage>
</organism>
<protein>
    <submittedName>
        <fullName evidence="2">Phage tail family protein</fullName>
    </submittedName>
</protein>
<dbReference type="EMBL" id="JAAIOD010000001">
    <property type="protein sequence ID" value="NSE56666.1"/>
    <property type="molecule type" value="Genomic_DNA"/>
</dbReference>
<accession>A0AAP7ASM9</accession>
<dbReference type="NCBIfam" id="TIGR01633">
    <property type="entry name" value="phi3626_gp14_N"/>
    <property type="match status" value="1"/>
</dbReference>
<dbReference type="InterPro" id="IPR008841">
    <property type="entry name" value="Siphovirus-type_tail_N"/>
</dbReference>